<dbReference type="PROSITE" id="PS00571">
    <property type="entry name" value="AMIDASES"/>
    <property type="match status" value="1"/>
</dbReference>
<dbReference type="AlphaFoldDB" id="A0A480AJE1"/>
<name>A0A480AJE1_9BURK</name>
<proteinExistence type="inferred from homology"/>
<dbReference type="InterPro" id="IPR000120">
    <property type="entry name" value="Amidase"/>
</dbReference>
<keyword evidence="4" id="KW-1185">Reference proteome</keyword>
<dbReference type="InterPro" id="IPR020556">
    <property type="entry name" value="Amidase_CS"/>
</dbReference>
<dbReference type="OrthoDB" id="8576090at2"/>
<gene>
    <name evidence="3" type="ORF">AQPW35_07420</name>
</gene>
<dbReference type="PANTHER" id="PTHR11895">
    <property type="entry name" value="TRANSAMIDASE"/>
    <property type="match status" value="1"/>
</dbReference>
<comment type="similarity">
    <text evidence="1">Belongs to the amidase family.</text>
</comment>
<dbReference type="PANTHER" id="PTHR11895:SF7">
    <property type="entry name" value="GLUTAMYL-TRNA(GLN) AMIDOTRANSFERASE SUBUNIT A, MITOCHONDRIAL"/>
    <property type="match status" value="1"/>
</dbReference>
<comment type="caution">
    <text evidence="3">The sequence shown here is derived from an EMBL/GenBank/DDBJ whole genome shotgun (WGS) entry which is preliminary data.</text>
</comment>
<dbReference type="InterPro" id="IPR036928">
    <property type="entry name" value="AS_sf"/>
</dbReference>
<dbReference type="RefSeq" id="WP_137731388.1">
    <property type="nucleotide sequence ID" value="NZ_BJCL01000001.1"/>
</dbReference>
<dbReference type="InterPro" id="IPR023631">
    <property type="entry name" value="Amidase_dom"/>
</dbReference>
<evidence type="ECO:0000313" key="3">
    <source>
        <dbReference type="EMBL" id="GCL61661.1"/>
    </source>
</evidence>
<dbReference type="Pfam" id="PF01425">
    <property type="entry name" value="Amidase"/>
    <property type="match status" value="1"/>
</dbReference>
<evidence type="ECO:0000259" key="2">
    <source>
        <dbReference type="Pfam" id="PF01425"/>
    </source>
</evidence>
<sequence length="480" mass="51446">MSELDLCYLPATDALHQFRSGALSPLELLQAQLRRADALEPTVNALAARRTDAALAAARAAEQTYLRHPDCAGALEGLPTVLKNEHTLVGEHTDQGSWLLGETADTENAPITQRLLDAGAVVHGRTNVPEFFVAMFTRSLRYGVTRNPWNPTYTCGGSSGGSGAALAAGITTLATGSDIGGSIRVPAAYCGVVGLKPSYGRVPEAMMFFAMNTHNHNGLLARTVGDCALMFNVINGPHRADPATIKPRLQVPLQPAPVRGLRVAVSMNLGYFDVSAEVVRNTRAAAQHLRDQGAIVEEVDLRWTAQVREAFTNGLVYTLGHSLARMIAGREDQVNDYVAAMARMSAQITLDDYLASFDVMAQMHAALQDVLAVHDVMLCPTLADNRWLAEGSDTPHDDLMQRGMTYPFNMLSRHPVLAVPSGHASHGVPTGLQIVGRTYEDARVLQVGAALEAAIGWPAWRPPIGAAAASVERLHDEAAT</sequence>
<evidence type="ECO:0000313" key="4">
    <source>
        <dbReference type="Proteomes" id="UP000301751"/>
    </source>
</evidence>
<dbReference type="Proteomes" id="UP000301751">
    <property type="component" value="Unassembled WGS sequence"/>
</dbReference>
<dbReference type="EMBL" id="BJCL01000001">
    <property type="protein sequence ID" value="GCL61661.1"/>
    <property type="molecule type" value="Genomic_DNA"/>
</dbReference>
<reference evidence="4" key="1">
    <citation type="submission" date="2019-03" db="EMBL/GenBank/DDBJ databases">
        <title>Aquabacterium pictum sp.nov., the first bacteriochlorophyll a-containing freshwater bacterium in the genus Aquabacterium of the class Betaproteobacteria.</title>
        <authorList>
            <person name="Hirose S."/>
            <person name="Tank M."/>
            <person name="Hara E."/>
            <person name="Tamaki H."/>
            <person name="Takaichi S."/>
            <person name="Haruta S."/>
            <person name="Hanada S."/>
        </authorList>
    </citation>
    <scope>NUCLEOTIDE SEQUENCE [LARGE SCALE GENOMIC DNA]</scope>
    <source>
        <strain evidence="4">W35</strain>
    </source>
</reference>
<organism evidence="3 4">
    <name type="scientific">Pseudaquabacterium pictum</name>
    <dbReference type="NCBI Taxonomy" id="2315236"/>
    <lineage>
        <taxon>Bacteria</taxon>
        <taxon>Pseudomonadati</taxon>
        <taxon>Pseudomonadota</taxon>
        <taxon>Betaproteobacteria</taxon>
        <taxon>Burkholderiales</taxon>
        <taxon>Sphaerotilaceae</taxon>
        <taxon>Pseudaquabacterium</taxon>
    </lineage>
</organism>
<protein>
    <submittedName>
        <fullName evidence="3">Amidase</fullName>
    </submittedName>
</protein>
<accession>A0A480AJE1</accession>
<feature type="domain" description="Amidase" evidence="2">
    <location>
        <begin position="27"/>
        <end position="445"/>
    </location>
</feature>
<dbReference type="Gene3D" id="3.90.1300.10">
    <property type="entry name" value="Amidase signature (AS) domain"/>
    <property type="match status" value="1"/>
</dbReference>
<evidence type="ECO:0000256" key="1">
    <source>
        <dbReference type="ARBA" id="ARBA00009199"/>
    </source>
</evidence>
<dbReference type="SUPFAM" id="SSF75304">
    <property type="entry name" value="Amidase signature (AS) enzymes"/>
    <property type="match status" value="1"/>
</dbReference>
<dbReference type="GO" id="GO:0003824">
    <property type="term" value="F:catalytic activity"/>
    <property type="evidence" value="ECO:0007669"/>
    <property type="project" value="InterPro"/>
</dbReference>